<protein>
    <submittedName>
        <fullName evidence="2">Uncharacterized protein</fullName>
    </submittedName>
</protein>
<evidence type="ECO:0000313" key="2">
    <source>
        <dbReference type="EMBL" id="EHP39403.1"/>
    </source>
</evidence>
<dbReference type="Proteomes" id="UP000005808">
    <property type="component" value="Unassembled WGS sequence"/>
</dbReference>
<dbReference type="EMBL" id="AHJE01000093">
    <property type="protein sequence ID" value="EHP39403.1"/>
    <property type="molecule type" value="Genomic_DNA"/>
</dbReference>
<reference evidence="2 3" key="1">
    <citation type="journal article" date="2012" name="J. Bacteriol.">
        <title>De Novo Genome Project of Cupriavidus basilensis OR16.</title>
        <authorList>
            <person name="Cserhati M."/>
            <person name="Kriszt B."/>
            <person name="Szoboszlay S."/>
            <person name="Toth A."/>
            <person name="Szabo I."/>
            <person name="Tancsics A."/>
            <person name="Nagy I."/>
            <person name="Horvath B."/>
            <person name="Nagy I."/>
            <person name="Kukolya J."/>
        </authorList>
    </citation>
    <scope>NUCLEOTIDE SEQUENCE [LARGE SCALE GENOMIC DNA]</scope>
    <source>
        <strain evidence="2 3">OR16</strain>
    </source>
</reference>
<comment type="caution">
    <text evidence="2">The sequence shown here is derived from an EMBL/GenBank/DDBJ whole genome shotgun (WGS) entry which is preliminary data.</text>
</comment>
<dbReference type="AlphaFoldDB" id="H1SDL8"/>
<proteinExistence type="predicted"/>
<dbReference type="PATRIC" id="fig|1127483.3.peg.6310"/>
<name>H1SDL8_9BURK</name>
<dbReference type="OrthoDB" id="8813438at2"/>
<organism evidence="2 3">
    <name type="scientific">Cupriavidus basilensis OR16</name>
    <dbReference type="NCBI Taxonomy" id="1127483"/>
    <lineage>
        <taxon>Bacteria</taxon>
        <taxon>Pseudomonadati</taxon>
        <taxon>Pseudomonadota</taxon>
        <taxon>Betaproteobacteria</taxon>
        <taxon>Burkholderiales</taxon>
        <taxon>Burkholderiaceae</taxon>
        <taxon>Cupriavidus</taxon>
    </lineage>
</organism>
<feature type="region of interest" description="Disordered" evidence="1">
    <location>
        <begin position="65"/>
        <end position="92"/>
    </location>
</feature>
<accession>H1SDL8</accession>
<sequence length="92" mass="10245">MATAKKAVPMCIVSIGFQDYLLPAASGMKLVDIMTSAVECEKSGYLPVRVVIGEQPEVKLEMVKPQHIRQRAPRRDDELALENNPSPVLRLR</sequence>
<evidence type="ECO:0000313" key="3">
    <source>
        <dbReference type="Proteomes" id="UP000005808"/>
    </source>
</evidence>
<evidence type="ECO:0000256" key="1">
    <source>
        <dbReference type="SAM" id="MobiDB-lite"/>
    </source>
</evidence>
<dbReference type="RefSeq" id="WP_006162149.1">
    <property type="nucleotide sequence ID" value="NZ_AHJE01000093.1"/>
</dbReference>
<gene>
    <name evidence="2" type="ORF">OR16_31619</name>
</gene>